<dbReference type="InterPro" id="IPR017029">
    <property type="entry name" value="Phage_head_put"/>
</dbReference>
<name>A0A7T3DG20_9BURK</name>
<dbReference type="RefSeq" id="WP_016454474.1">
    <property type="nucleotide sequence ID" value="NZ_CP065748.1"/>
</dbReference>
<gene>
    <name evidence="1" type="ORF">I6G47_10695</name>
</gene>
<dbReference type="AlphaFoldDB" id="A0A7T3DG20"/>
<sequence length="369" mass="41261">MASVNDLILSEAIRHMVALQRYDNGVVARIIALLNRSDQRLMAELAARLEGLDAGSFTMQRLESLLTSIWSLNSEAYAQLGRALTEELKQFVPYEVSYQEQMLKTHLPVGVHVAAVSAEQVYAAALSRPFQGVLLQGVWSDLDAGKLKRVRQAIAQGFVEGKTTDQIIRELRGTRAKGYIDGLIQKDRRDIEAVVRTALAHTAGVAQDNVMEANADLIKASMWSSTLDLRTSPMCRIRDRLLYTPDTHKPIGHKVPWLSGPGRLHWRCRSGQVPVLKSHKELGIDLPDIEVNGRTRASMDGQVPKETSYADWLKNQSLARQTDVLGETRARLMRDGKLGMDAMYDSKGRYLTLDELRQRDAEAFKRAGL</sequence>
<keyword evidence="2" id="KW-1185">Reference proteome</keyword>
<dbReference type="PIRSF" id="PIRSF034565">
    <property type="entry name" value="UCP034565"/>
    <property type="match status" value="1"/>
</dbReference>
<evidence type="ECO:0008006" key="3">
    <source>
        <dbReference type="Google" id="ProtNLM"/>
    </source>
</evidence>
<accession>A0A7T3DG20</accession>
<evidence type="ECO:0000313" key="2">
    <source>
        <dbReference type="Proteomes" id="UP000595064"/>
    </source>
</evidence>
<evidence type="ECO:0000313" key="1">
    <source>
        <dbReference type="EMBL" id="QPS83497.1"/>
    </source>
</evidence>
<proteinExistence type="predicted"/>
<reference evidence="1 2" key="1">
    <citation type="submission" date="2020-12" db="EMBL/GenBank/DDBJ databases">
        <title>FDA dAtabase for Regulatory Grade micrObial Sequences (FDA-ARGOS): Supporting development and validation of Infectious Disease Dx tests.</title>
        <authorList>
            <person name="Sproer C."/>
            <person name="Gronow S."/>
            <person name="Severitt S."/>
            <person name="Schroder I."/>
            <person name="Tallon L."/>
            <person name="Sadzewicz L."/>
            <person name="Zhao X."/>
            <person name="Boylan J."/>
            <person name="Ott S."/>
            <person name="Bowen H."/>
            <person name="Vavikolanu K."/>
            <person name="Mehta A."/>
            <person name="Aluvathingal J."/>
            <person name="Nadendla S."/>
            <person name="Lowell S."/>
            <person name="Myers T."/>
            <person name="Yan Y."/>
            <person name="Sichtig H."/>
        </authorList>
    </citation>
    <scope>NUCLEOTIDE SEQUENCE [LARGE SCALE GENOMIC DNA]</scope>
    <source>
        <strain evidence="1 2">FDAARGOS_890</strain>
    </source>
</reference>
<protein>
    <recommendedName>
        <fullName evidence="3">Phage Mu protein F like protein</fullName>
    </recommendedName>
</protein>
<dbReference type="KEGG" id="dla:I6G47_10695"/>
<dbReference type="EMBL" id="CP065748">
    <property type="protein sequence ID" value="QPS83497.1"/>
    <property type="molecule type" value="Genomic_DNA"/>
</dbReference>
<dbReference type="Proteomes" id="UP000595064">
    <property type="component" value="Chromosome"/>
</dbReference>
<organism evidence="1 2">
    <name type="scientific">Delftia lacustris</name>
    <dbReference type="NCBI Taxonomy" id="558537"/>
    <lineage>
        <taxon>Bacteria</taxon>
        <taxon>Pseudomonadati</taxon>
        <taxon>Pseudomonadota</taxon>
        <taxon>Betaproteobacteria</taxon>
        <taxon>Burkholderiales</taxon>
        <taxon>Comamonadaceae</taxon>
        <taxon>Delftia</taxon>
    </lineage>
</organism>